<dbReference type="PROSITE" id="PS00629">
    <property type="entry name" value="IMP_1"/>
    <property type="match status" value="1"/>
</dbReference>
<dbReference type="AlphaFoldDB" id="A0A3B0U2K8"/>
<dbReference type="Gene3D" id="3.30.540.10">
    <property type="entry name" value="Fructose-1,6-Bisphosphatase, subunit A, domain 1"/>
    <property type="match status" value="1"/>
</dbReference>
<dbReference type="GO" id="GO:0006020">
    <property type="term" value="P:inositol metabolic process"/>
    <property type="evidence" value="ECO:0007669"/>
    <property type="project" value="TreeGrafter"/>
</dbReference>
<reference evidence="12" key="1">
    <citation type="submission" date="2018-06" db="EMBL/GenBank/DDBJ databases">
        <authorList>
            <person name="Zhirakovskaya E."/>
        </authorList>
    </citation>
    <scope>NUCLEOTIDE SEQUENCE</scope>
</reference>
<dbReference type="GO" id="GO:0008934">
    <property type="term" value="F:inositol monophosphate 1-phosphatase activity"/>
    <property type="evidence" value="ECO:0007669"/>
    <property type="project" value="TreeGrafter"/>
</dbReference>
<dbReference type="Pfam" id="PF00459">
    <property type="entry name" value="Inositol_P"/>
    <property type="match status" value="1"/>
</dbReference>
<evidence type="ECO:0000256" key="5">
    <source>
        <dbReference type="ARBA" id="ARBA00022605"/>
    </source>
</evidence>
<keyword evidence="5" id="KW-0028">Amino-acid biosynthesis</keyword>
<keyword evidence="9" id="KW-0368">Histidine biosynthesis</keyword>
<keyword evidence="7 12" id="KW-0378">Hydrolase</keyword>
<accession>A0A3B0U2K8</accession>
<dbReference type="PANTHER" id="PTHR20854">
    <property type="entry name" value="INOSITOL MONOPHOSPHATASE"/>
    <property type="match status" value="1"/>
</dbReference>
<evidence type="ECO:0000256" key="3">
    <source>
        <dbReference type="ARBA" id="ARBA00009759"/>
    </source>
</evidence>
<dbReference type="CDD" id="cd01641">
    <property type="entry name" value="Bacterial_IMPase_like_1"/>
    <property type="match status" value="1"/>
</dbReference>
<organism evidence="12">
    <name type="scientific">hydrothermal vent metagenome</name>
    <dbReference type="NCBI Taxonomy" id="652676"/>
    <lineage>
        <taxon>unclassified sequences</taxon>
        <taxon>metagenomes</taxon>
        <taxon>ecological metagenomes</taxon>
    </lineage>
</organism>
<dbReference type="GO" id="GO:0007165">
    <property type="term" value="P:signal transduction"/>
    <property type="evidence" value="ECO:0007669"/>
    <property type="project" value="TreeGrafter"/>
</dbReference>
<dbReference type="UniPathway" id="UPA00031">
    <property type="reaction ID" value="UER00013"/>
</dbReference>
<dbReference type="InterPro" id="IPR011809">
    <property type="entry name" value="His_9_proposed"/>
</dbReference>
<dbReference type="InterPro" id="IPR020583">
    <property type="entry name" value="Inositol_monoP_metal-BS"/>
</dbReference>
<dbReference type="EC" id="3.1.3.15" evidence="4"/>
<comment type="catalytic activity">
    <reaction evidence="11">
        <text>L-histidinol phosphate + H2O = L-histidinol + phosphate</text>
        <dbReference type="Rhea" id="RHEA:14465"/>
        <dbReference type="ChEBI" id="CHEBI:15377"/>
        <dbReference type="ChEBI" id="CHEBI:43474"/>
        <dbReference type="ChEBI" id="CHEBI:57699"/>
        <dbReference type="ChEBI" id="CHEBI:57980"/>
        <dbReference type="EC" id="3.1.3.15"/>
    </reaction>
</comment>
<comment type="similarity">
    <text evidence="3">Belongs to the inositol monophosphatase superfamily.</text>
</comment>
<dbReference type="PANTHER" id="PTHR20854:SF4">
    <property type="entry name" value="INOSITOL-1-MONOPHOSPHATASE-RELATED"/>
    <property type="match status" value="1"/>
</dbReference>
<dbReference type="NCBIfam" id="TIGR02067">
    <property type="entry name" value="his_9_HisN"/>
    <property type="match status" value="1"/>
</dbReference>
<evidence type="ECO:0000256" key="6">
    <source>
        <dbReference type="ARBA" id="ARBA00022723"/>
    </source>
</evidence>
<protein>
    <recommendedName>
        <fullName evidence="4">histidinol-phosphatase</fullName>
        <ecNumber evidence="4">3.1.3.15</ecNumber>
    </recommendedName>
    <alternativeName>
        <fullName evidence="10">Histidinol-phosphate phosphatase</fullName>
    </alternativeName>
</protein>
<evidence type="ECO:0000256" key="8">
    <source>
        <dbReference type="ARBA" id="ARBA00022842"/>
    </source>
</evidence>
<proteinExistence type="inferred from homology"/>
<evidence type="ECO:0000256" key="10">
    <source>
        <dbReference type="ARBA" id="ARBA00033209"/>
    </source>
</evidence>
<dbReference type="PRINTS" id="PR00377">
    <property type="entry name" value="IMPHPHTASES"/>
</dbReference>
<dbReference type="EMBL" id="UOEM01000062">
    <property type="protein sequence ID" value="VAW13616.1"/>
    <property type="molecule type" value="Genomic_DNA"/>
</dbReference>
<comment type="pathway">
    <text evidence="2">Amino-acid biosynthesis; L-histidine biosynthesis; L-histidine from 5-phospho-alpha-D-ribose 1-diphosphate: step 8/9.</text>
</comment>
<evidence type="ECO:0000256" key="11">
    <source>
        <dbReference type="ARBA" id="ARBA00049158"/>
    </source>
</evidence>
<evidence type="ECO:0000256" key="4">
    <source>
        <dbReference type="ARBA" id="ARBA00013085"/>
    </source>
</evidence>
<dbReference type="SUPFAM" id="SSF56655">
    <property type="entry name" value="Carbohydrate phosphatase"/>
    <property type="match status" value="1"/>
</dbReference>
<sequence length="272" mass="29089">MIDTDVNEFVAFAHKLADAAAVKTLRHFRQRPDTDDKAAGGRMDPVTEADRGAERAIRAMIEASYPTHGIVGEEYDVRPAAGAYEWVIDPLDGTRAFITGLPLWGTLICLQKDGRPIIGLFDQPYIGERFIGRPGRSDLMAHQQIQRLTASACTRLANASLATTTPELFTGAGELAAFQYAARTTRLLRYGGDCYLYGMVAAGHLDLVIEASLKPFDIAALVPIVEGAGGVVSQWSGGPAQLGGRIVAAATPSLHAEAIDRLNEGLALSAQK</sequence>
<evidence type="ECO:0000256" key="9">
    <source>
        <dbReference type="ARBA" id="ARBA00023102"/>
    </source>
</evidence>
<dbReference type="InterPro" id="IPR000760">
    <property type="entry name" value="Inositol_monophosphatase-like"/>
</dbReference>
<dbReference type="GO" id="GO:0046872">
    <property type="term" value="F:metal ion binding"/>
    <property type="evidence" value="ECO:0007669"/>
    <property type="project" value="UniProtKB-KW"/>
</dbReference>
<name>A0A3B0U2K8_9ZZZZ</name>
<dbReference type="GO" id="GO:0000105">
    <property type="term" value="P:L-histidine biosynthetic process"/>
    <property type="evidence" value="ECO:0007669"/>
    <property type="project" value="UniProtKB-UniPathway"/>
</dbReference>
<keyword evidence="8" id="KW-0460">Magnesium</keyword>
<comment type="cofactor">
    <cofactor evidence="1">
        <name>Mg(2+)</name>
        <dbReference type="ChEBI" id="CHEBI:18420"/>
    </cofactor>
</comment>
<evidence type="ECO:0000256" key="7">
    <source>
        <dbReference type="ARBA" id="ARBA00022801"/>
    </source>
</evidence>
<keyword evidence="6" id="KW-0479">Metal-binding</keyword>
<dbReference type="Gene3D" id="3.40.190.80">
    <property type="match status" value="1"/>
</dbReference>
<gene>
    <name evidence="12" type="ORF">MNBD_ALPHA09-1772</name>
</gene>
<evidence type="ECO:0000256" key="1">
    <source>
        <dbReference type="ARBA" id="ARBA00001946"/>
    </source>
</evidence>
<evidence type="ECO:0000313" key="12">
    <source>
        <dbReference type="EMBL" id="VAW13616.1"/>
    </source>
</evidence>
<dbReference type="GO" id="GO:0004401">
    <property type="term" value="F:histidinol-phosphatase activity"/>
    <property type="evidence" value="ECO:0007669"/>
    <property type="project" value="UniProtKB-EC"/>
</dbReference>
<evidence type="ECO:0000256" key="2">
    <source>
        <dbReference type="ARBA" id="ARBA00004970"/>
    </source>
</evidence>